<evidence type="ECO:0000256" key="3">
    <source>
        <dbReference type="ARBA" id="ARBA00022989"/>
    </source>
</evidence>
<evidence type="ECO:0000256" key="2">
    <source>
        <dbReference type="ARBA" id="ARBA00022692"/>
    </source>
</evidence>
<dbReference type="PANTHER" id="PTHR31851">
    <property type="entry name" value="FE(2+)/MN(2+) TRANSPORTER PCL1"/>
    <property type="match status" value="1"/>
</dbReference>
<evidence type="ECO:0000313" key="6">
    <source>
        <dbReference type="EMBL" id="OGE33095.1"/>
    </source>
</evidence>
<keyword evidence="4 5" id="KW-0472">Membrane</keyword>
<accession>A0A1F5JWS1</accession>
<evidence type="ECO:0000256" key="5">
    <source>
        <dbReference type="SAM" id="Phobius"/>
    </source>
</evidence>
<dbReference type="EMBL" id="MFCV01000015">
    <property type="protein sequence ID" value="OGE33095.1"/>
    <property type="molecule type" value="Genomic_DNA"/>
</dbReference>
<feature type="transmembrane region" description="Helical" evidence="5">
    <location>
        <begin position="112"/>
        <end position="130"/>
    </location>
</feature>
<evidence type="ECO:0000256" key="4">
    <source>
        <dbReference type="ARBA" id="ARBA00023136"/>
    </source>
</evidence>
<dbReference type="InterPro" id="IPR008217">
    <property type="entry name" value="Ccc1_fam"/>
</dbReference>
<dbReference type="STRING" id="1797768.A3C59_02870"/>
<organism evidence="6 7">
    <name type="scientific">Candidatus Daviesbacteria bacterium RIFCSPHIGHO2_02_FULL_36_13</name>
    <dbReference type="NCBI Taxonomy" id="1797768"/>
    <lineage>
        <taxon>Bacteria</taxon>
        <taxon>Candidatus Daviesiibacteriota</taxon>
    </lineage>
</organism>
<protein>
    <recommendedName>
        <fullName evidence="8">VIT family protein</fullName>
    </recommendedName>
</protein>
<keyword evidence="3 5" id="KW-1133">Transmembrane helix</keyword>
<dbReference type="Pfam" id="PF01988">
    <property type="entry name" value="VIT1"/>
    <property type="match status" value="2"/>
</dbReference>
<gene>
    <name evidence="6" type="ORF">A3C59_02870</name>
</gene>
<dbReference type="GO" id="GO:0012505">
    <property type="term" value="C:endomembrane system"/>
    <property type="evidence" value="ECO:0007669"/>
    <property type="project" value="UniProtKB-SubCell"/>
</dbReference>
<dbReference type="Proteomes" id="UP000176902">
    <property type="component" value="Unassembled WGS sequence"/>
</dbReference>
<evidence type="ECO:0008006" key="8">
    <source>
        <dbReference type="Google" id="ProtNLM"/>
    </source>
</evidence>
<dbReference type="GO" id="GO:0030026">
    <property type="term" value="P:intracellular manganese ion homeostasis"/>
    <property type="evidence" value="ECO:0007669"/>
    <property type="project" value="InterPro"/>
</dbReference>
<keyword evidence="2 5" id="KW-0812">Transmembrane</keyword>
<dbReference type="AlphaFoldDB" id="A0A1F5JWS1"/>
<dbReference type="CDD" id="cd01059">
    <property type="entry name" value="CCC1_like"/>
    <property type="match status" value="1"/>
</dbReference>
<comment type="caution">
    <text evidence="6">The sequence shown here is derived from an EMBL/GenBank/DDBJ whole genome shotgun (WGS) entry which is preliminary data.</text>
</comment>
<reference evidence="6 7" key="1">
    <citation type="journal article" date="2016" name="Nat. Commun.">
        <title>Thousands of microbial genomes shed light on interconnected biogeochemical processes in an aquifer system.</title>
        <authorList>
            <person name="Anantharaman K."/>
            <person name="Brown C.T."/>
            <person name="Hug L.A."/>
            <person name="Sharon I."/>
            <person name="Castelle C.J."/>
            <person name="Probst A.J."/>
            <person name="Thomas B.C."/>
            <person name="Singh A."/>
            <person name="Wilkins M.J."/>
            <person name="Karaoz U."/>
            <person name="Brodie E.L."/>
            <person name="Williams K.H."/>
            <person name="Hubbard S.S."/>
            <person name="Banfield J.F."/>
        </authorList>
    </citation>
    <scope>NUCLEOTIDE SEQUENCE [LARGE SCALE GENOMIC DNA]</scope>
</reference>
<sequence>MFNLHNLHEDYLRSGLFGIQDGLVSTTGVVVGISTGIEDKAIIILASLVAVTVEASSMAAGQYSSEKAVHQMDKSGKHTDSLILGAIIMFFGYFFGGMVPIIPTILADQPQARYIAIIFAFIGLFILGFVKGHIVKEKPLRSAIELFIIGAIATSVGLVVGHYFKV</sequence>
<evidence type="ECO:0000256" key="1">
    <source>
        <dbReference type="ARBA" id="ARBA00004127"/>
    </source>
</evidence>
<proteinExistence type="predicted"/>
<dbReference type="GO" id="GO:0005384">
    <property type="term" value="F:manganese ion transmembrane transporter activity"/>
    <property type="evidence" value="ECO:0007669"/>
    <property type="project" value="InterPro"/>
</dbReference>
<evidence type="ECO:0000313" key="7">
    <source>
        <dbReference type="Proteomes" id="UP000176902"/>
    </source>
</evidence>
<name>A0A1F5JWS1_9BACT</name>
<comment type="subcellular location">
    <subcellularLocation>
        <location evidence="1">Endomembrane system</location>
        <topology evidence="1">Multi-pass membrane protein</topology>
    </subcellularLocation>
</comment>
<feature type="transmembrane region" description="Helical" evidence="5">
    <location>
        <begin position="82"/>
        <end position="106"/>
    </location>
</feature>
<feature type="transmembrane region" description="Helical" evidence="5">
    <location>
        <begin position="142"/>
        <end position="164"/>
    </location>
</feature>